<dbReference type="Gene3D" id="3.40.50.150">
    <property type="entry name" value="Vaccinia Virus protein VP39"/>
    <property type="match status" value="1"/>
</dbReference>
<dbReference type="InterPro" id="IPR022882">
    <property type="entry name" value="tRNA_adenine-N6_MeTrfase"/>
</dbReference>
<dbReference type="InterPro" id="IPR007848">
    <property type="entry name" value="Small_mtfrase_dom"/>
</dbReference>
<sequence>MDEIDIFMKSSTLKTKGFKFKQFAIEGGQSGMPVSTDGVMLGAWAFSKPPQRILDIGTGTGLLALMCAQRFPNAQIEAVDIDPHAFAAASCNAQQSPWSARIHVSHQDILATQSNAAFDAIICNPPYFNDGQQSQHAQRATARHTDTLNHSDLLGAMAHLLVPEGKASLILPIVEGEQLITLATQQGWHLARRCDVQPSARKPVHRLLFELQRDPCQTQLSTLIIQDGADYSADFIALTRAFYLKM</sequence>
<dbReference type="PATRIC" id="fig|1336752.4.peg.4285"/>
<dbReference type="GO" id="GO:0003676">
    <property type="term" value="F:nucleic acid binding"/>
    <property type="evidence" value="ECO:0007669"/>
    <property type="project" value="InterPro"/>
</dbReference>
<gene>
    <name evidence="8" type="ORF">L910_2611</name>
</gene>
<keyword evidence="4 6" id="KW-0949">S-adenosyl-L-methionine</keyword>
<evidence type="ECO:0000256" key="5">
    <source>
        <dbReference type="ARBA" id="ARBA00022694"/>
    </source>
</evidence>
<keyword evidence="3 6" id="KW-0808">Transferase</keyword>
<dbReference type="GO" id="GO:0008033">
    <property type="term" value="P:tRNA processing"/>
    <property type="evidence" value="ECO:0007669"/>
    <property type="project" value="UniProtKB-UniRule"/>
</dbReference>
<dbReference type="GO" id="GO:0032259">
    <property type="term" value="P:methylation"/>
    <property type="evidence" value="ECO:0007669"/>
    <property type="project" value="UniProtKB-KW"/>
</dbReference>
<evidence type="ECO:0000259" key="7">
    <source>
        <dbReference type="Pfam" id="PF05175"/>
    </source>
</evidence>
<dbReference type="Proteomes" id="UP000014854">
    <property type="component" value="Unassembled WGS sequence"/>
</dbReference>
<evidence type="ECO:0000256" key="6">
    <source>
        <dbReference type="HAMAP-Rule" id="MF_01872"/>
    </source>
</evidence>
<name>S7HVS6_VIBFL</name>
<organism evidence="8 9">
    <name type="scientific">Vibrio fluvialis PG41</name>
    <dbReference type="NCBI Taxonomy" id="1336752"/>
    <lineage>
        <taxon>Bacteria</taxon>
        <taxon>Pseudomonadati</taxon>
        <taxon>Pseudomonadota</taxon>
        <taxon>Gammaproteobacteria</taxon>
        <taxon>Vibrionales</taxon>
        <taxon>Vibrionaceae</taxon>
        <taxon>Vibrio</taxon>
    </lineage>
</organism>
<evidence type="ECO:0000256" key="2">
    <source>
        <dbReference type="ARBA" id="ARBA00022603"/>
    </source>
</evidence>
<keyword evidence="2 6" id="KW-0489">Methyltransferase</keyword>
<comment type="caution">
    <text evidence="8">The sequence shown here is derived from an EMBL/GenBank/DDBJ whole genome shotgun (WGS) entry which is preliminary data.</text>
</comment>
<dbReference type="SUPFAM" id="SSF53335">
    <property type="entry name" value="S-adenosyl-L-methionine-dependent methyltransferases"/>
    <property type="match status" value="1"/>
</dbReference>
<keyword evidence="5 6" id="KW-0819">tRNA processing</keyword>
<evidence type="ECO:0000313" key="9">
    <source>
        <dbReference type="Proteomes" id="UP000014854"/>
    </source>
</evidence>
<dbReference type="PANTHER" id="PTHR47739">
    <property type="entry name" value="TRNA1(VAL) (ADENINE(37)-N6)-METHYLTRANSFERASE"/>
    <property type="match status" value="1"/>
</dbReference>
<comment type="function">
    <text evidence="6">Specifically methylates the adenine in position 37 of tRNA(1)(Val) (anticodon cmo5UAC).</text>
</comment>
<dbReference type="PANTHER" id="PTHR47739:SF1">
    <property type="entry name" value="TRNA1(VAL) (ADENINE(37)-N6)-METHYLTRANSFERASE"/>
    <property type="match status" value="1"/>
</dbReference>
<dbReference type="HAMAP" id="MF_01872">
    <property type="entry name" value="tRNA_methyltr_YfiC"/>
    <property type="match status" value="1"/>
</dbReference>
<comment type="catalytic activity">
    <reaction evidence="6">
        <text>adenosine(37) in tRNA1(Val) + S-adenosyl-L-methionine = N(6)-methyladenosine(37) in tRNA1(Val) + S-adenosyl-L-homocysteine + H(+)</text>
        <dbReference type="Rhea" id="RHEA:43160"/>
        <dbReference type="Rhea" id="RHEA-COMP:10369"/>
        <dbReference type="Rhea" id="RHEA-COMP:10370"/>
        <dbReference type="ChEBI" id="CHEBI:15378"/>
        <dbReference type="ChEBI" id="CHEBI:57856"/>
        <dbReference type="ChEBI" id="CHEBI:59789"/>
        <dbReference type="ChEBI" id="CHEBI:74411"/>
        <dbReference type="ChEBI" id="CHEBI:74449"/>
        <dbReference type="EC" id="2.1.1.223"/>
    </reaction>
</comment>
<dbReference type="EC" id="2.1.1.223" evidence="6"/>
<comment type="subcellular location">
    <subcellularLocation>
        <location evidence="6">Cytoplasm</location>
    </subcellularLocation>
</comment>
<dbReference type="GO" id="GO:0016430">
    <property type="term" value="F:tRNA (adenine-N6)-methyltransferase activity"/>
    <property type="evidence" value="ECO:0007669"/>
    <property type="project" value="UniProtKB-UniRule"/>
</dbReference>
<dbReference type="InterPro" id="IPR002052">
    <property type="entry name" value="DNA_methylase_N6_adenine_CS"/>
</dbReference>
<dbReference type="AlphaFoldDB" id="S7HVS6"/>
<dbReference type="InterPro" id="IPR050210">
    <property type="entry name" value="tRNA_Adenine-N(6)_MTase"/>
</dbReference>
<dbReference type="CDD" id="cd02440">
    <property type="entry name" value="AdoMet_MTases"/>
    <property type="match status" value="1"/>
</dbReference>
<dbReference type="InterPro" id="IPR029063">
    <property type="entry name" value="SAM-dependent_MTases_sf"/>
</dbReference>
<evidence type="ECO:0000256" key="4">
    <source>
        <dbReference type="ARBA" id="ARBA00022691"/>
    </source>
</evidence>
<feature type="domain" description="Methyltransferase small" evidence="7">
    <location>
        <begin position="50"/>
        <end position="138"/>
    </location>
</feature>
<dbReference type="Pfam" id="PF05175">
    <property type="entry name" value="MTS"/>
    <property type="match status" value="1"/>
</dbReference>
<comment type="similarity">
    <text evidence="6">Belongs to the methyltransferase superfamily. tRNA (adenine-N(6)-)-methyltransferase family.</text>
</comment>
<accession>S7HVS6</accession>
<dbReference type="EMBL" id="ASXS01000026">
    <property type="protein sequence ID" value="EPP19864.1"/>
    <property type="molecule type" value="Genomic_DNA"/>
</dbReference>
<dbReference type="GO" id="GO:0005737">
    <property type="term" value="C:cytoplasm"/>
    <property type="evidence" value="ECO:0007669"/>
    <property type="project" value="UniProtKB-SubCell"/>
</dbReference>
<protein>
    <recommendedName>
        <fullName evidence="6">tRNA1(Val) (adenine(37)-N6)-methyltransferase</fullName>
        <ecNumber evidence="6">2.1.1.223</ecNumber>
    </recommendedName>
    <alternativeName>
        <fullName evidence="6">tRNA m6A37 methyltransferase</fullName>
    </alternativeName>
</protein>
<reference evidence="8 9" key="1">
    <citation type="journal article" date="2013" name="Gut Pathog.">
        <title>Evidence of a new metabolic capacity in an emerging diarrheal pathogen: lessons from the draft genomes of Vibrio fluvialis strains PG41 and I21563.</title>
        <authorList>
            <person name="Khatri I."/>
            <person name="Mahajan S."/>
            <person name="Dureja C."/>
            <person name="Subramanian S."/>
            <person name="Raychaudhuri S."/>
        </authorList>
    </citation>
    <scope>NUCLEOTIDE SEQUENCE [LARGE SCALE GENOMIC DNA]</scope>
    <source>
        <strain evidence="8 9">PG41</strain>
    </source>
</reference>
<keyword evidence="1 6" id="KW-0963">Cytoplasm</keyword>
<evidence type="ECO:0000313" key="8">
    <source>
        <dbReference type="EMBL" id="EPP19864.1"/>
    </source>
</evidence>
<proteinExistence type="inferred from homology"/>
<dbReference type="PROSITE" id="PS00092">
    <property type="entry name" value="N6_MTASE"/>
    <property type="match status" value="1"/>
</dbReference>
<evidence type="ECO:0000256" key="1">
    <source>
        <dbReference type="ARBA" id="ARBA00022490"/>
    </source>
</evidence>
<evidence type="ECO:0000256" key="3">
    <source>
        <dbReference type="ARBA" id="ARBA00022679"/>
    </source>
</evidence>